<name>A0A3L7YYV1_9BACE</name>
<organism evidence="1 2">
    <name type="scientific">Bacteroides acidifaciens</name>
    <dbReference type="NCBI Taxonomy" id="85831"/>
    <lineage>
        <taxon>Bacteria</taxon>
        <taxon>Pseudomonadati</taxon>
        <taxon>Bacteroidota</taxon>
        <taxon>Bacteroidia</taxon>
        <taxon>Bacteroidales</taxon>
        <taxon>Bacteroidaceae</taxon>
        <taxon>Bacteroides</taxon>
    </lineage>
</organism>
<sequence length="251" mass="28516">MSMKKYLITLCLIISMTFYGHLLYAQNISYQDSVQHRLDSLENVVKALSSSVQKTQKKEKDHSVWSRKKFTAIGYATQTLTPAYGNELKSDFGVALTSGRAVYLHKKPLFGKLKFAFNWGSDISYTKYKNYKEEYNYSAADEMEIKDYGLHQCDIGILVGPSITFNPVGHLMISGYFRFVPSYSMLILNDDINSNYASFFTYGGEISWKAIGIGVEGRQGNAKYSSLMSEGDDIKMKYTTHSLRAYISLHF</sequence>
<comment type="caution">
    <text evidence="1">The sequence shown here is derived from an EMBL/GenBank/DDBJ whole genome shotgun (WGS) entry which is preliminary data.</text>
</comment>
<evidence type="ECO:0008006" key="3">
    <source>
        <dbReference type="Google" id="ProtNLM"/>
    </source>
</evidence>
<gene>
    <name evidence="1" type="ORF">D7Y07_15790</name>
</gene>
<evidence type="ECO:0000313" key="2">
    <source>
        <dbReference type="Proteomes" id="UP000267159"/>
    </source>
</evidence>
<evidence type="ECO:0000313" key="1">
    <source>
        <dbReference type="EMBL" id="RLT79043.1"/>
    </source>
</evidence>
<reference evidence="1 2" key="1">
    <citation type="submission" date="2018-09" db="EMBL/GenBank/DDBJ databases">
        <title>Murine metabolic-syndrome-specific gut microbial biobank.</title>
        <authorList>
            <person name="Liu C."/>
        </authorList>
    </citation>
    <scope>NUCLEOTIDE SEQUENCE [LARGE SCALE GENOMIC DNA]</scope>
    <source>
        <strain evidence="1 2">0.1X-D8-26</strain>
    </source>
</reference>
<dbReference type="Proteomes" id="UP000267159">
    <property type="component" value="Unassembled WGS sequence"/>
</dbReference>
<dbReference type="EMBL" id="RAZM01000067">
    <property type="protein sequence ID" value="RLT79043.1"/>
    <property type="molecule type" value="Genomic_DNA"/>
</dbReference>
<accession>A0A3L7YYV1</accession>
<dbReference type="AlphaFoldDB" id="A0A3L7YYV1"/>
<proteinExistence type="predicted"/>
<protein>
    <recommendedName>
        <fullName evidence="3">Outer membrane protein beta-barrel domain-containing protein</fullName>
    </recommendedName>
</protein>